<protein>
    <submittedName>
        <fullName evidence="6">L-carnitine dehydrogenase</fullName>
    </submittedName>
</protein>
<reference evidence="6" key="1">
    <citation type="submission" date="2021-04" db="EMBL/GenBank/DDBJ databases">
        <title>Dactylosporangium aurantiacum NRRL B-8018 full assembly.</title>
        <authorList>
            <person name="Hartkoorn R.C."/>
            <person name="Beaudoing E."/>
            <person name="Hot D."/>
        </authorList>
    </citation>
    <scope>NUCLEOTIDE SEQUENCE</scope>
    <source>
        <strain evidence="6">NRRL B-8018</strain>
    </source>
</reference>
<evidence type="ECO:0000313" key="7">
    <source>
        <dbReference type="Proteomes" id="UP001058003"/>
    </source>
</evidence>
<dbReference type="Gene3D" id="1.10.1040.10">
    <property type="entry name" value="N-(1-d-carboxylethyl)-l-norvaline Dehydrogenase, domain 2"/>
    <property type="match status" value="1"/>
</dbReference>
<organism evidence="6 7">
    <name type="scientific">Dactylosporangium aurantiacum</name>
    <dbReference type="NCBI Taxonomy" id="35754"/>
    <lineage>
        <taxon>Bacteria</taxon>
        <taxon>Bacillati</taxon>
        <taxon>Actinomycetota</taxon>
        <taxon>Actinomycetes</taxon>
        <taxon>Micromonosporales</taxon>
        <taxon>Micromonosporaceae</taxon>
        <taxon>Dactylosporangium</taxon>
    </lineage>
</organism>
<dbReference type="InterPro" id="IPR013328">
    <property type="entry name" value="6PGD_dom2"/>
</dbReference>
<dbReference type="PANTHER" id="PTHR48075:SF5">
    <property type="entry name" value="3-HYDROXYBUTYRYL-COA DEHYDROGENASE"/>
    <property type="match status" value="1"/>
</dbReference>
<sequence length="315" mass="32472">MSAGAIRRAAVIGTGAIGAGWVSTLLARGVAVAAYDPAPGGAERLTAAVADHWPTMRLLGAPQRPDLGLLRVLDDPAAAVRDAELVQENGPEDETLKRELIAELDAAAPVDAVIASSSSGLPPSVVQAGCTHHPERVLVGHPFHPVHLIPLVEVVGGRGTSAAATARAMAVYAWLGKRPIHVRHEVAGHVANRLQAALWREAYSLVERGTATVADIDAAIANGPGLRWSVLGPFVNQHLSGGAGGLSHTLAHLGPPMVRWWADLGSPVLTAELSAALVAGVRAELGDRTDADLAAARDRLVVGLLAAKAAEEALP</sequence>
<dbReference type="InterPro" id="IPR006108">
    <property type="entry name" value="3HC_DH_C"/>
</dbReference>
<evidence type="ECO:0000256" key="3">
    <source>
        <dbReference type="ARBA" id="ARBA00023002"/>
    </source>
</evidence>
<dbReference type="Pfam" id="PF02737">
    <property type="entry name" value="3HCDH_N"/>
    <property type="match status" value="1"/>
</dbReference>
<feature type="domain" description="3-hydroxyacyl-CoA dehydrogenase C-terminal" evidence="4">
    <location>
        <begin position="188"/>
        <end position="256"/>
    </location>
</feature>
<dbReference type="RefSeq" id="WP_033366634.1">
    <property type="nucleotide sequence ID" value="NZ_CP073767.1"/>
</dbReference>
<dbReference type="InterPro" id="IPR036291">
    <property type="entry name" value="NAD(P)-bd_dom_sf"/>
</dbReference>
<keyword evidence="7" id="KW-1185">Reference proteome</keyword>
<proteinExistence type="inferred from homology"/>
<dbReference type="Proteomes" id="UP001058003">
    <property type="component" value="Chromosome"/>
</dbReference>
<evidence type="ECO:0000256" key="1">
    <source>
        <dbReference type="ARBA" id="ARBA00005086"/>
    </source>
</evidence>
<dbReference type="Gene3D" id="3.40.50.720">
    <property type="entry name" value="NAD(P)-binding Rossmann-like Domain"/>
    <property type="match status" value="1"/>
</dbReference>
<comment type="pathway">
    <text evidence="1">Lipid metabolism; butanoate metabolism.</text>
</comment>
<dbReference type="InterPro" id="IPR006176">
    <property type="entry name" value="3-OHacyl-CoA_DH_NAD-bd"/>
</dbReference>
<dbReference type="InterPro" id="IPR008927">
    <property type="entry name" value="6-PGluconate_DH-like_C_sf"/>
</dbReference>
<dbReference type="GO" id="GO:0016616">
    <property type="term" value="F:oxidoreductase activity, acting on the CH-OH group of donors, NAD or NADP as acceptor"/>
    <property type="evidence" value="ECO:0007669"/>
    <property type="project" value="InterPro"/>
</dbReference>
<keyword evidence="3" id="KW-0560">Oxidoreductase</keyword>
<dbReference type="PANTHER" id="PTHR48075">
    <property type="entry name" value="3-HYDROXYACYL-COA DEHYDROGENASE FAMILY PROTEIN"/>
    <property type="match status" value="1"/>
</dbReference>
<evidence type="ECO:0000259" key="4">
    <source>
        <dbReference type="Pfam" id="PF00725"/>
    </source>
</evidence>
<dbReference type="AlphaFoldDB" id="A0A9Q9MIS8"/>
<dbReference type="SUPFAM" id="SSF51735">
    <property type="entry name" value="NAD(P)-binding Rossmann-fold domains"/>
    <property type="match status" value="1"/>
</dbReference>
<dbReference type="GO" id="GO:0070403">
    <property type="term" value="F:NAD+ binding"/>
    <property type="evidence" value="ECO:0007669"/>
    <property type="project" value="InterPro"/>
</dbReference>
<dbReference type="KEGG" id="daur:Daura_31240"/>
<name>A0A9Q9MIS8_9ACTN</name>
<dbReference type="OrthoDB" id="9771883at2"/>
<comment type="similarity">
    <text evidence="2">Belongs to the 3-hydroxyacyl-CoA dehydrogenase family.</text>
</comment>
<dbReference type="SUPFAM" id="SSF48179">
    <property type="entry name" value="6-phosphogluconate dehydrogenase C-terminal domain-like"/>
    <property type="match status" value="1"/>
</dbReference>
<accession>A0A9Q9MIS8</accession>
<dbReference type="GO" id="GO:0006631">
    <property type="term" value="P:fatty acid metabolic process"/>
    <property type="evidence" value="ECO:0007669"/>
    <property type="project" value="InterPro"/>
</dbReference>
<dbReference type="EMBL" id="CP073767">
    <property type="protein sequence ID" value="UWZ51222.1"/>
    <property type="molecule type" value="Genomic_DNA"/>
</dbReference>
<evidence type="ECO:0000256" key="2">
    <source>
        <dbReference type="ARBA" id="ARBA00009463"/>
    </source>
</evidence>
<evidence type="ECO:0000259" key="5">
    <source>
        <dbReference type="Pfam" id="PF02737"/>
    </source>
</evidence>
<dbReference type="Pfam" id="PF00725">
    <property type="entry name" value="3HCDH"/>
    <property type="match status" value="1"/>
</dbReference>
<feature type="domain" description="3-hydroxyacyl-CoA dehydrogenase NAD binding" evidence="5">
    <location>
        <begin position="9"/>
        <end position="183"/>
    </location>
</feature>
<evidence type="ECO:0000313" key="6">
    <source>
        <dbReference type="EMBL" id="UWZ51222.1"/>
    </source>
</evidence>
<gene>
    <name evidence="6" type="ORF">Daura_31240</name>
</gene>